<name>A0ABR8ALD8_9CYAN</name>
<proteinExistence type="predicted"/>
<dbReference type="Proteomes" id="UP000658514">
    <property type="component" value="Unassembled WGS sequence"/>
</dbReference>
<dbReference type="EMBL" id="JACJQH010000060">
    <property type="protein sequence ID" value="MBD2199451.1"/>
    <property type="molecule type" value="Genomic_DNA"/>
</dbReference>
<evidence type="ECO:0000313" key="2">
    <source>
        <dbReference type="EMBL" id="MBD2199451.1"/>
    </source>
</evidence>
<dbReference type="RefSeq" id="WP_190548981.1">
    <property type="nucleotide sequence ID" value="NZ_CAWPNO010000096.1"/>
</dbReference>
<reference evidence="2 3" key="1">
    <citation type="journal article" date="2020" name="ISME J.">
        <title>Comparative genomics reveals insights into cyanobacterial evolution and habitat adaptation.</title>
        <authorList>
            <person name="Chen M.Y."/>
            <person name="Teng W.K."/>
            <person name="Zhao L."/>
            <person name="Hu C.X."/>
            <person name="Zhou Y.K."/>
            <person name="Han B.P."/>
            <person name="Song L.R."/>
            <person name="Shu W.S."/>
        </authorList>
    </citation>
    <scope>NUCLEOTIDE SEQUENCE [LARGE SCALE GENOMIC DNA]</scope>
    <source>
        <strain evidence="2 3">FACHB-288</strain>
    </source>
</reference>
<evidence type="ECO:0000256" key="1">
    <source>
        <dbReference type="SAM" id="Phobius"/>
    </source>
</evidence>
<organism evidence="2 3">
    <name type="scientific">Calothrix parietina FACHB-288</name>
    <dbReference type="NCBI Taxonomy" id="2692896"/>
    <lineage>
        <taxon>Bacteria</taxon>
        <taxon>Bacillati</taxon>
        <taxon>Cyanobacteriota</taxon>
        <taxon>Cyanophyceae</taxon>
        <taxon>Nostocales</taxon>
        <taxon>Calotrichaceae</taxon>
        <taxon>Calothrix</taxon>
    </lineage>
</organism>
<comment type="caution">
    <text evidence="2">The sequence shown here is derived from an EMBL/GenBank/DDBJ whole genome shotgun (WGS) entry which is preliminary data.</text>
</comment>
<keyword evidence="1" id="KW-0472">Membrane</keyword>
<keyword evidence="3" id="KW-1185">Reference proteome</keyword>
<gene>
    <name evidence="2" type="ORF">H6G24_28885</name>
</gene>
<keyword evidence="1" id="KW-0812">Transmembrane</keyword>
<sequence>MENSRNQQEKKDWSKKGLGWLPDYPDLRDYNLGNEEGIKNNLIKIEERTNNFEQSVNNLIDVISKIADKIGDDLSIKNTVEELRTQIFGNVRFAKVKVYKILRYISENTDRTDDLPPANPIPYESVLSKQILDLKQYLFLIESSMCAKKGQDFNWDISESLDWMRNSEYDERTKSLVQKLQVCSKIQDDGIVGIETYNALNEYFYKENDSKNKKILESQNDRGNQSIISAKSSSEVNFVAISSLITIKEFKIILKILKNKVIEQIDNEFHNEFPKDKNNDFDSLTPQNKKERVNTFVEKFFEYSFLEAIEISIKLEFQNLFKLTQDDFNQITQNNELKNLIIKIVEEINNIVKEINNTSSPSSKILEALQNSSVTRPIFSVITRTFSPLSQYSNQTWEEMITKGFNNLDKPADLNPEPGYSQEKLISTAISQVTSLLQKEIEKNKANTSALFICFLLKKYLNRLKEKHMKDVKIDIKKMSIKVIFLIIKKYLKLSNFLAMIIILNSQKRLKQTSRKIYLHL</sequence>
<evidence type="ECO:0000313" key="3">
    <source>
        <dbReference type="Proteomes" id="UP000658514"/>
    </source>
</evidence>
<protein>
    <submittedName>
        <fullName evidence="2">Uncharacterized protein</fullName>
    </submittedName>
</protein>
<feature type="transmembrane region" description="Helical" evidence="1">
    <location>
        <begin position="483"/>
        <end position="504"/>
    </location>
</feature>
<accession>A0ABR8ALD8</accession>
<keyword evidence="1" id="KW-1133">Transmembrane helix</keyword>